<name>A0A183LKW8_9TREM</name>
<gene>
    <name evidence="2" type="ORF">SMRZ_LOCUS4443</name>
</gene>
<organism evidence="2 3">
    <name type="scientific">Schistosoma margrebowiei</name>
    <dbReference type="NCBI Taxonomy" id="48269"/>
    <lineage>
        <taxon>Eukaryota</taxon>
        <taxon>Metazoa</taxon>
        <taxon>Spiralia</taxon>
        <taxon>Lophotrochozoa</taxon>
        <taxon>Platyhelminthes</taxon>
        <taxon>Trematoda</taxon>
        <taxon>Digenea</taxon>
        <taxon>Strigeidida</taxon>
        <taxon>Schistosomatoidea</taxon>
        <taxon>Schistosomatidae</taxon>
        <taxon>Schistosoma</taxon>
    </lineage>
</organism>
<keyword evidence="3" id="KW-1185">Reference proteome</keyword>
<reference evidence="2 3" key="1">
    <citation type="submission" date="2018-11" db="EMBL/GenBank/DDBJ databases">
        <authorList>
            <consortium name="Pathogen Informatics"/>
        </authorList>
    </citation>
    <scope>NUCLEOTIDE SEQUENCE [LARGE SCALE GENOMIC DNA]</scope>
    <source>
        <strain evidence="2 3">Zambia</strain>
    </source>
</reference>
<proteinExistence type="predicted"/>
<dbReference type="EMBL" id="UZAI01001416">
    <property type="protein sequence ID" value="VDO61711.1"/>
    <property type="molecule type" value="Genomic_DNA"/>
</dbReference>
<evidence type="ECO:0000313" key="2">
    <source>
        <dbReference type="EMBL" id="VDO61711.1"/>
    </source>
</evidence>
<feature type="compositionally biased region" description="Polar residues" evidence="1">
    <location>
        <begin position="29"/>
        <end position="38"/>
    </location>
</feature>
<dbReference type="AlphaFoldDB" id="A0A183LKW8"/>
<dbReference type="Proteomes" id="UP000277204">
    <property type="component" value="Unassembled WGS sequence"/>
</dbReference>
<evidence type="ECO:0000313" key="3">
    <source>
        <dbReference type="Proteomes" id="UP000277204"/>
    </source>
</evidence>
<feature type="region of interest" description="Disordered" evidence="1">
    <location>
        <begin position="29"/>
        <end position="50"/>
    </location>
</feature>
<protein>
    <submittedName>
        <fullName evidence="2">Uncharacterized protein</fullName>
    </submittedName>
</protein>
<evidence type="ECO:0000256" key="1">
    <source>
        <dbReference type="SAM" id="MobiDB-lite"/>
    </source>
</evidence>
<accession>A0A183LKW8</accession>
<sequence>MSIKEGGGQSGSADYAPLGVTGVREDEQCSNSLSISRSQHTHSENQDSPIQHRCANPIILDGEYFDVAKIITYLSSIIDEHDGSDAETKARICKARAAYLQLKNIWNLKHLSVDQHQSHNFQHKCEDSSTIWSGNSQKYESHHPEDTGVY</sequence>